<dbReference type="GO" id="GO:0005811">
    <property type="term" value="C:lipid droplet"/>
    <property type="evidence" value="ECO:0007669"/>
    <property type="project" value="TreeGrafter"/>
</dbReference>
<dbReference type="WBParaSite" id="MBELARI_LOCUS3962">
    <property type="protein sequence ID" value="MBELARI_LOCUS3962"/>
    <property type="gene ID" value="MBELARI_LOCUS3962"/>
</dbReference>
<keyword evidence="13" id="KW-1185">Reference proteome</keyword>
<keyword evidence="7" id="KW-0443">Lipid metabolism</keyword>
<evidence type="ECO:0000256" key="1">
    <source>
        <dbReference type="ARBA" id="ARBA00004141"/>
    </source>
</evidence>
<protein>
    <recommendedName>
        <fullName evidence="10">Short-chain dehydrogenase/reductase 3</fullName>
    </recommendedName>
    <alternativeName>
        <fullName evidence="11">Retinal short-chain dehydrogenase/reductase 1</fullName>
    </alternativeName>
</protein>
<comment type="function">
    <text evidence="9">Catalyzes the reduction of all-trans-retinal to all-trans-retinol in the presence of NADPH.</text>
</comment>
<dbReference type="GO" id="GO:0052650">
    <property type="term" value="F:all-trans-retinol dehydrogenase (NADP+) activity"/>
    <property type="evidence" value="ECO:0007669"/>
    <property type="project" value="UniProtKB-ARBA"/>
</dbReference>
<keyword evidence="3" id="KW-0812">Transmembrane</keyword>
<proteinExistence type="inferred from homology"/>
<dbReference type="PANTHER" id="PTHR24322">
    <property type="entry name" value="PKSB"/>
    <property type="match status" value="1"/>
</dbReference>
<dbReference type="InterPro" id="IPR002347">
    <property type="entry name" value="SDR_fam"/>
</dbReference>
<evidence type="ECO:0000256" key="7">
    <source>
        <dbReference type="ARBA" id="ARBA00023098"/>
    </source>
</evidence>
<evidence type="ECO:0000256" key="5">
    <source>
        <dbReference type="ARBA" id="ARBA00022989"/>
    </source>
</evidence>
<comment type="subcellular location">
    <subcellularLocation>
        <location evidence="1">Membrane</location>
        <topology evidence="1">Multi-pass membrane protein</topology>
    </subcellularLocation>
</comment>
<evidence type="ECO:0000256" key="3">
    <source>
        <dbReference type="ARBA" id="ARBA00022692"/>
    </source>
</evidence>
<reference evidence="14" key="1">
    <citation type="submission" date="2024-02" db="UniProtKB">
        <authorList>
            <consortium name="WormBaseParasite"/>
        </authorList>
    </citation>
    <scope>IDENTIFICATION</scope>
</reference>
<organism evidence="13 14">
    <name type="scientific">Mesorhabditis belari</name>
    <dbReference type="NCBI Taxonomy" id="2138241"/>
    <lineage>
        <taxon>Eukaryota</taxon>
        <taxon>Metazoa</taxon>
        <taxon>Ecdysozoa</taxon>
        <taxon>Nematoda</taxon>
        <taxon>Chromadorea</taxon>
        <taxon>Rhabditida</taxon>
        <taxon>Rhabditina</taxon>
        <taxon>Rhabditomorpha</taxon>
        <taxon>Rhabditoidea</taxon>
        <taxon>Rhabditidae</taxon>
        <taxon>Mesorhabditinae</taxon>
        <taxon>Mesorhabditis</taxon>
    </lineage>
</organism>
<evidence type="ECO:0000313" key="13">
    <source>
        <dbReference type="Proteomes" id="UP000887575"/>
    </source>
</evidence>
<evidence type="ECO:0000256" key="4">
    <source>
        <dbReference type="ARBA" id="ARBA00022857"/>
    </source>
</evidence>
<dbReference type="Proteomes" id="UP000887575">
    <property type="component" value="Unassembled WGS sequence"/>
</dbReference>
<evidence type="ECO:0000256" key="2">
    <source>
        <dbReference type="ARBA" id="ARBA00006484"/>
    </source>
</evidence>
<dbReference type="Gene3D" id="3.40.50.720">
    <property type="entry name" value="NAD(P)-binding Rossmann-like Domain"/>
    <property type="match status" value="1"/>
</dbReference>
<keyword evidence="4" id="KW-0521">NADP</keyword>
<dbReference type="PRINTS" id="PR00081">
    <property type="entry name" value="GDHRDH"/>
</dbReference>
<dbReference type="FunFam" id="3.40.50.720:FF:000131">
    <property type="entry name" value="Short-chain dehydrogenase/reductase 3"/>
    <property type="match status" value="1"/>
</dbReference>
<name>A0AAF3FAM3_9BILA</name>
<evidence type="ECO:0000256" key="6">
    <source>
        <dbReference type="ARBA" id="ARBA00023002"/>
    </source>
</evidence>
<accession>A0AAF3FAM3</accession>
<dbReference type="GO" id="GO:0016020">
    <property type="term" value="C:membrane"/>
    <property type="evidence" value="ECO:0007669"/>
    <property type="project" value="UniProtKB-SubCell"/>
</dbReference>
<dbReference type="CDD" id="cd05339">
    <property type="entry name" value="17beta-HSDXI-like_SDR_c"/>
    <property type="match status" value="1"/>
</dbReference>
<evidence type="ECO:0000256" key="8">
    <source>
        <dbReference type="ARBA" id="ARBA00023136"/>
    </source>
</evidence>
<sequence>MKMPFVHAYTVDLSDKKSINATAKKTLDDVPRIDVLINNAGIVTGKKLFECPDELMEKTMAVNSTSHFFTTKNFLRSMLEKDHGHVVTIASMAGKTGVAGLVDYCASKHAAVGFHESLTSEIRHQQKNGVRTTCVCPFYIDTGMFDGVTTKSPLLLPILKPEYVVECIMEAILTDREYLILPRFCYFAVFAHSFLPSCVFSLISEFYGIDATMESFVGRERA</sequence>
<evidence type="ECO:0000256" key="9">
    <source>
        <dbReference type="ARBA" id="ARBA00059620"/>
    </source>
</evidence>
<keyword evidence="6" id="KW-0560">Oxidoreductase</keyword>
<dbReference type="PRINTS" id="PR00080">
    <property type="entry name" value="SDRFAMILY"/>
</dbReference>
<keyword evidence="8" id="KW-0472">Membrane</keyword>
<comment type="similarity">
    <text evidence="2 12">Belongs to the short-chain dehydrogenases/reductases (SDR) family.</text>
</comment>
<dbReference type="Pfam" id="PF00106">
    <property type="entry name" value="adh_short"/>
    <property type="match status" value="1"/>
</dbReference>
<dbReference type="SUPFAM" id="SSF51735">
    <property type="entry name" value="NAD(P)-binding Rossmann-fold domains"/>
    <property type="match status" value="1"/>
</dbReference>
<dbReference type="InterPro" id="IPR036291">
    <property type="entry name" value="NAD(P)-bd_dom_sf"/>
</dbReference>
<dbReference type="PANTHER" id="PTHR24322:SF742">
    <property type="entry name" value="PROTEIN DHS-3"/>
    <property type="match status" value="1"/>
</dbReference>
<evidence type="ECO:0000313" key="14">
    <source>
        <dbReference type="WBParaSite" id="MBELARI_LOCUS3962"/>
    </source>
</evidence>
<dbReference type="AlphaFoldDB" id="A0AAF3FAM3"/>
<keyword evidence="5" id="KW-1133">Transmembrane helix</keyword>
<evidence type="ECO:0000256" key="12">
    <source>
        <dbReference type="RuleBase" id="RU000363"/>
    </source>
</evidence>
<evidence type="ECO:0000256" key="10">
    <source>
        <dbReference type="ARBA" id="ARBA00068717"/>
    </source>
</evidence>
<evidence type="ECO:0000256" key="11">
    <source>
        <dbReference type="ARBA" id="ARBA00082544"/>
    </source>
</evidence>